<evidence type="ECO:0000313" key="2">
    <source>
        <dbReference type="EMBL" id="TYC60722.1"/>
    </source>
</evidence>
<feature type="signal peptide" evidence="1">
    <location>
        <begin position="1"/>
        <end position="24"/>
    </location>
</feature>
<keyword evidence="1" id="KW-0732">Signal</keyword>
<comment type="caution">
    <text evidence="2">The sequence shown here is derived from an EMBL/GenBank/DDBJ whole genome shotgun (WGS) entry which is preliminary data.</text>
</comment>
<dbReference type="EMBL" id="SDKK01000004">
    <property type="protein sequence ID" value="TYC60722.1"/>
    <property type="molecule type" value="Genomic_DNA"/>
</dbReference>
<proteinExistence type="predicted"/>
<name>A0A6C2D562_9RHOO</name>
<feature type="chain" id="PRO_5025597275" evidence="1">
    <location>
        <begin position="25"/>
        <end position="159"/>
    </location>
</feature>
<sequence>MHLRGLHHFAALTALLLVTSHANAQSLPPPTKTVFRCEEGGKIVYSDAPCLGARKIDVEPTRGVSKLSGKERIGSTVQHELRREQIAEAVRPLSGMNPQQFDTFGRRQSLSSAAQRECLRLDEQVMAAERDEHGAKGPVLADIQARLFGLRKRFRELGC</sequence>
<dbReference type="Proteomes" id="UP000389128">
    <property type="component" value="Unassembled WGS sequence"/>
</dbReference>
<organism evidence="2 3">
    <name type="scientific">Zoogloea oleivorans</name>
    <dbReference type="NCBI Taxonomy" id="1552750"/>
    <lineage>
        <taxon>Bacteria</taxon>
        <taxon>Pseudomonadati</taxon>
        <taxon>Pseudomonadota</taxon>
        <taxon>Betaproteobacteria</taxon>
        <taxon>Rhodocyclales</taxon>
        <taxon>Zoogloeaceae</taxon>
        <taxon>Zoogloea</taxon>
    </lineage>
</organism>
<accession>A0A6C2D562</accession>
<gene>
    <name evidence="2" type="ORF">ETQ85_04810</name>
</gene>
<reference evidence="2 3" key="1">
    <citation type="submission" date="2019-01" db="EMBL/GenBank/DDBJ databases">
        <title>Zoogloea oleivorans genome sequencing and assembly.</title>
        <authorList>
            <person name="Tancsics A."/>
            <person name="Farkas M."/>
            <person name="Kriszt B."/>
            <person name="Maroti G."/>
            <person name="Horvath B."/>
        </authorList>
    </citation>
    <scope>NUCLEOTIDE SEQUENCE [LARGE SCALE GENOMIC DNA]</scope>
    <source>
        <strain evidence="2 3">Buc</strain>
    </source>
</reference>
<protein>
    <submittedName>
        <fullName evidence="2">DUF4124 domain-containing protein</fullName>
    </submittedName>
</protein>
<evidence type="ECO:0000313" key="3">
    <source>
        <dbReference type="Proteomes" id="UP000389128"/>
    </source>
</evidence>
<dbReference type="AlphaFoldDB" id="A0A6C2D562"/>
<dbReference type="OrthoDB" id="8853421at2"/>
<keyword evidence="3" id="KW-1185">Reference proteome</keyword>
<evidence type="ECO:0000256" key="1">
    <source>
        <dbReference type="SAM" id="SignalP"/>
    </source>
</evidence>